<dbReference type="InterPro" id="IPR000086">
    <property type="entry name" value="NUDIX_hydrolase_dom"/>
</dbReference>
<feature type="domain" description="Nudix hydrolase" evidence="7">
    <location>
        <begin position="8"/>
        <end position="196"/>
    </location>
</feature>
<keyword evidence="6" id="KW-0464">Manganese</keyword>
<dbReference type="InterPro" id="IPR015797">
    <property type="entry name" value="NUDIX_hydrolase-like_dom_sf"/>
</dbReference>
<keyword evidence="4" id="KW-0378">Hydrolase</keyword>
<dbReference type="PROSITE" id="PS51462">
    <property type="entry name" value="NUDIX"/>
    <property type="match status" value="1"/>
</dbReference>
<dbReference type="SUPFAM" id="SSF55811">
    <property type="entry name" value="Nudix"/>
    <property type="match status" value="1"/>
</dbReference>
<gene>
    <name evidence="8" type="ORF">HNQ99_000410</name>
</gene>
<comment type="caution">
    <text evidence="8">The sequence shown here is derived from an EMBL/GenBank/DDBJ whole genome shotgun (WGS) entry which is preliminary data.</text>
</comment>
<evidence type="ECO:0000256" key="1">
    <source>
        <dbReference type="ARBA" id="ARBA00001936"/>
    </source>
</evidence>
<evidence type="ECO:0000256" key="3">
    <source>
        <dbReference type="ARBA" id="ARBA00022723"/>
    </source>
</evidence>
<evidence type="ECO:0000256" key="6">
    <source>
        <dbReference type="ARBA" id="ARBA00023211"/>
    </source>
</evidence>
<evidence type="ECO:0000259" key="7">
    <source>
        <dbReference type="PROSITE" id="PS51462"/>
    </source>
</evidence>
<organism evidence="8 9">
    <name type="scientific">Rhizorhapis suberifaciens</name>
    <name type="common">corky root of lettuce</name>
    <dbReference type="NCBI Taxonomy" id="13656"/>
    <lineage>
        <taxon>Bacteria</taxon>
        <taxon>Pseudomonadati</taxon>
        <taxon>Pseudomonadota</taxon>
        <taxon>Alphaproteobacteria</taxon>
        <taxon>Sphingomonadales</taxon>
        <taxon>Sphingomonadaceae</taxon>
        <taxon>Rhizorhapis</taxon>
    </lineage>
</organism>
<name>A0A840HR92_9SPHN</name>
<evidence type="ECO:0000256" key="4">
    <source>
        <dbReference type="ARBA" id="ARBA00022801"/>
    </source>
</evidence>
<dbReference type="EMBL" id="JACHOV010000001">
    <property type="protein sequence ID" value="MBB4640130.1"/>
    <property type="molecule type" value="Genomic_DNA"/>
</dbReference>
<dbReference type="Proteomes" id="UP000575068">
    <property type="component" value="Unassembled WGS sequence"/>
</dbReference>
<dbReference type="PANTHER" id="PTHR12318">
    <property type="entry name" value="TESTOSTERONE-REGULATED PROTEIN RP2"/>
    <property type="match status" value="1"/>
</dbReference>
<dbReference type="InterPro" id="IPR039121">
    <property type="entry name" value="NUDT19"/>
</dbReference>
<comment type="cofactor">
    <cofactor evidence="2">
        <name>Mg(2+)</name>
        <dbReference type="ChEBI" id="CHEBI:18420"/>
    </cofactor>
</comment>
<comment type="cofactor">
    <cofactor evidence="1">
        <name>Mn(2+)</name>
        <dbReference type="ChEBI" id="CHEBI:29035"/>
    </cofactor>
</comment>
<evidence type="ECO:0000313" key="9">
    <source>
        <dbReference type="Proteomes" id="UP000575068"/>
    </source>
</evidence>
<sequence length="256" mass="28361">MTAKDIPPARPAATLVIFREREGQCAELLMMERAGTMDFAAGALVFPGGAVDVGDESPARMFAPDLEFDEATARVAAVRETLEECGLALGFAAPVEMALAKEMRERLAAGEAFGSLLDEYGLSLDLDQLVPFARWLPNLRRSRIYDTRFYLARLPNDSHAAVVDATENIRLFWASASEVIDRANRGEVHLIFPTRRNLERLAQFKDFDSASAHARSIAIRIVTPWMEEREGRQHLCIPEDLGYPVTSEPADIAVRG</sequence>
<dbReference type="GO" id="GO:0046872">
    <property type="term" value="F:metal ion binding"/>
    <property type="evidence" value="ECO:0007669"/>
    <property type="project" value="UniProtKB-KW"/>
</dbReference>
<dbReference type="Gene3D" id="3.90.79.10">
    <property type="entry name" value="Nucleoside Triphosphate Pyrophosphohydrolase"/>
    <property type="match status" value="1"/>
</dbReference>
<proteinExistence type="predicted"/>
<dbReference type="RefSeq" id="WP_184473961.1">
    <property type="nucleotide sequence ID" value="NZ_JACHOV010000001.1"/>
</dbReference>
<dbReference type="PANTHER" id="PTHR12318:SF0">
    <property type="entry name" value="ACYL-COENZYME A DIPHOSPHATASE NUDT19"/>
    <property type="match status" value="1"/>
</dbReference>
<protein>
    <submittedName>
        <fullName evidence="8">8-oxo-dGTP pyrophosphatase MutT (NUDIX family)</fullName>
    </submittedName>
</protein>
<accession>A0A840HR92</accession>
<keyword evidence="9" id="KW-1185">Reference proteome</keyword>
<keyword evidence="5" id="KW-0460">Magnesium</keyword>
<reference evidence="8 9" key="1">
    <citation type="submission" date="2020-08" db="EMBL/GenBank/DDBJ databases">
        <title>Genomic Encyclopedia of Type Strains, Phase IV (KMG-IV): sequencing the most valuable type-strain genomes for metagenomic binning, comparative biology and taxonomic classification.</title>
        <authorList>
            <person name="Goeker M."/>
        </authorList>
    </citation>
    <scope>NUCLEOTIDE SEQUENCE [LARGE SCALE GENOMIC DNA]</scope>
    <source>
        <strain evidence="8 9">DSM 7465</strain>
    </source>
</reference>
<dbReference type="AlphaFoldDB" id="A0A840HR92"/>
<dbReference type="GO" id="GO:0016818">
    <property type="term" value="F:hydrolase activity, acting on acid anhydrides, in phosphorus-containing anhydrides"/>
    <property type="evidence" value="ECO:0007669"/>
    <property type="project" value="InterPro"/>
</dbReference>
<evidence type="ECO:0000256" key="2">
    <source>
        <dbReference type="ARBA" id="ARBA00001946"/>
    </source>
</evidence>
<evidence type="ECO:0000256" key="5">
    <source>
        <dbReference type="ARBA" id="ARBA00022842"/>
    </source>
</evidence>
<dbReference type="CDD" id="cd18870">
    <property type="entry name" value="NUDIX_AcylCoAdiphos_Nudt19"/>
    <property type="match status" value="1"/>
</dbReference>
<evidence type="ECO:0000313" key="8">
    <source>
        <dbReference type="EMBL" id="MBB4640130.1"/>
    </source>
</evidence>
<keyword evidence="3" id="KW-0479">Metal-binding</keyword>